<reference evidence="1 2" key="1">
    <citation type="submission" date="2020-09" db="EMBL/GenBank/DDBJ databases">
        <title>De no assembly of potato wild relative species, Solanum commersonii.</title>
        <authorList>
            <person name="Cho K."/>
        </authorList>
    </citation>
    <scope>NUCLEOTIDE SEQUENCE [LARGE SCALE GENOMIC DNA]</scope>
    <source>
        <strain evidence="1">LZ3.2</strain>
        <tissue evidence="1">Leaf</tissue>
    </source>
</reference>
<dbReference type="EMBL" id="JACXVP010000009">
    <property type="protein sequence ID" value="KAG5585883.1"/>
    <property type="molecule type" value="Genomic_DNA"/>
</dbReference>
<dbReference type="AlphaFoldDB" id="A0A9J5XBX6"/>
<evidence type="ECO:0000313" key="1">
    <source>
        <dbReference type="EMBL" id="KAG5585883.1"/>
    </source>
</evidence>
<proteinExistence type="predicted"/>
<keyword evidence="2" id="KW-1185">Reference proteome</keyword>
<evidence type="ECO:0000313" key="2">
    <source>
        <dbReference type="Proteomes" id="UP000824120"/>
    </source>
</evidence>
<accession>A0A9J5XBX6</accession>
<comment type="caution">
    <text evidence="1">The sequence shown here is derived from an EMBL/GenBank/DDBJ whole genome shotgun (WGS) entry which is preliminary data.</text>
</comment>
<organism evidence="1 2">
    <name type="scientific">Solanum commersonii</name>
    <name type="common">Commerson's wild potato</name>
    <name type="synonym">Commerson's nightshade</name>
    <dbReference type="NCBI Taxonomy" id="4109"/>
    <lineage>
        <taxon>Eukaryota</taxon>
        <taxon>Viridiplantae</taxon>
        <taxon>Streptophyta</taxon>
        <taxon>Embryophyta</taxon>
        <taxon>Tracheophyta</taxon>
        <taxon>Spermatophyta</taxon>
        <taxon>Magnoliopsida</taxon>
        <taxon>eudicotyledons</taxon>
        <taxon>Gunneridae</taxon>
        <taxon>Pentapetalae</taxon>
        <taxon>asterids</taxon>
        <taxon>lamiids</taxon>
        <taxon>Solanales</taxon>
        <taxon>Solanaceae</taxon>
        <taxon>Solanoideae</taxon>
        <taxon>Solaneae</taxon>
        <taxon>Solanum</taxon>
    </lineage>
</organism>
<dbReference type="Proteomes" id="UP000824120">
    <property type="component" value="Chromosome 9"/>
</dbReference>
<sequence length="61" mass="6764">MDSFWDGMIVVLMKPNQYREAMFISLFSIGAPTPNHLGVMSKIIGANQPFKSSREGMIGES</sequence>
<protein>
    <submittedName>
        <fullName evidence="1">Uncharacterized protein</fullName>
    </submittedName>
</protein>
<name>A0A9J5XBX6_SOLCO</name>
<gene>
    <name evidence="1" type="ORF">H5410_046317</name>
</gene>